<name>A0ABQ4Y7I7_9ASTR</name>
<accession>A0ABQ4Y7I7</accession>
<sequence length="147" mass="15879">MTHIEVDLYTLVFLCYEVTTPGYFSDAILGLFEAPPSPDYAPALDADTDSVEAPASPNYTPRSYTESELSEDDPKESKEDSSEEDPMEDDEPLPAQTEDGAGTIYSSISIEAAIAKEIAVLPHMRGKSPSQPPSSHPPSLAFVILIT</sequence>
<feature type="compositionally biased region" description="Acidic residues" evidence="1">
    <location>
        <begin position="81"/>
        <end position="92"/>
    </location>
</feature>
<dbReference type="Proteomes" id="UP001151760">
    <property type="component" value="Unassembled WGS sequence"/>
</dbReference>
<organism evidence="2 3">
    <name type="scientific">Tanacetum coccineum</name>
    <dbReference type="NCBI Taxonomy" id="301880"/>
    <lineage>
        <taxon>Eukaryota</taxon>
        <taxon>Viridiplantae</taxon>
        <taxon>Streptophyta</taxon>
        <taxon>Embryophyta</taxon>
        <taxon>Tracheophyta</taxon>
        <taxon>Spermatophyta</taxon>
        <taxon>Magnoliopsida</taxon>
        <taxon>eudicotyledons</taxon>
        <taxon>Gunneridae</taxon>
        <taxon>Pentapetalae</taxon>
        <taxon>asterids</taxon>
        <taxon>campanulids</taxon>
        <taxon>Asterales</taxon>
        <taxon>Asteraceae</taxon>
        <taxon>Asteroideae</taxon>
        <taxon>Anthemideae</taxon>
        <taxon>Anthemidinae</taxon>
        <taxon>Tanacetum</taxon>
    </lineage>
</organism>
<dbReference type="EMBL" id="BQNB010010167">
    <property type="protein sequence ID" value="GJS73616.1"/>
    <property type="molecule type" value="Genomic_DNA"/>
</dbReference>
<feature type="region of interest" description="Disordered" evidence="1">
    <location>
        <begin position="37"/>
        <end position="104"/>
    </location>
</feature>
<proteinExistence type="predicted"/>
<comment type="caution">
    <text evidence="2">The sequence shown here is derived from an EMBL/GenBank/DDBJ whole genome shotgun (WGS) entry which is preliminary data.</text>
</comment>
<protein>
    <submittedName>
        <fullName evidence="2">Uncharacterized protein</fullName>
    </submittedName>
</protein>
<reference evidence="2" key="2">
    <citation type="submission" date="2022-01" db="EMBL/GenBank/DDBJ databases">
        <authorList>
            <person name="Yamashiro T."/>
            <person name="Shiraishi A."/>
            <person name="Satake H."/>
            <person name="Nakayama K."/>
        </authorList>
    </citation>
    <scope>NUCLEOTIDE SEQUENCE</scope>
</reference>
<evidence type="ECO:0000313" key="2">
    <source>
        <dbReference type="EMBL" id="GJS73616.1"/>
    </source>
</evidence>
<evidence type="ECO:0000313" key="3">
    <source>
        <dbReference type="Proteomes" id="UP001151760"/>
    </source>
</evidence>
<reference evidence="2" key="1">
    <citation type="journal article" date="2022" name="Int. J. Mol. Sci.">
        <title>Draft Genome of Tanacetum Coccineum: Genomic Comparison of Closely Related Tanacetum-Family Plants.</title>
        <authorList>
            <person name="Yamashiro T."/>
            <person name="Shiraishi A."/>
            <person name="Nakayama K."/>
            <person name="Satake H."/>
        </authorList>
    </citation>
    <scope>NUCLEOTIDE SEQUENCE</scope>
</reference>
<evidence type="ECO:0000256" key="1">
    <source>
        <dbReference type="SAM" id="MobiDB-lite"/>
    </source>
</evidence>
<gene>
    <name evidence="2" type="ORF">Tco_0706457</name>
</gene>
<keyword evidence="3" id="KW-1185">Reference proteome</keyword>